<dbReference type="Pfam" id="PF00743">
    <property type="entry name" value="FMO-like"/>
    <property type="match status" value="1"/>
</dbReference>
<evidence type="ECO:0000313" key="6">
    <source>
        <dbReference type="Proteomes" id="UP000681722"/>
    </source>
</evidence>
<dbReference type="GO" id="GO:0004499">
    <property type="term" value="F:N,N-dimethylaniline monooxygenase activity"/>
    <property type="evidence" value="ECO:0007669"/>
    <property type="project" value="InterPro"/>
</dbReference>
<dbReference type="OrthoDB" id="10058341at2759"/>
<dbReference type="Gene3D" id="3.50.50.60">
    <property type="entry name" value="FAD/NAD(P)-binding domain"/>
    <property type="match status" value="1"/>
</dbReference>
<dbReference type="InterPro" id="IPR050346">
    <property type="entry name" value="FMO-like"/>
</dbReference>
<dbReference type="SUPFAM" id="SSF51905">
    <property type="entry name" value="FAD/NAD(P)-binding domain"/>
    <property type="match status" value="1"/>
</dbReference>
<evidence type="ECO:0000256" key="4">
    <source>
        <dbReference type="ARBA" id="ARBA00023002"/>
    </source>
</evidence>
<dbReference type="InterPro" id="IPR020946">
    <property type="entry name" value="Flavin_mOase-like"/>
</dbReference>
<dbReference type="InterPro" id="IPR036188">
    <property type="entry name" value="FAD/NAD-bd_sf"/>
</dbReference>
<evidence type="ECO:0008006" key="7">
    <source>
        <dbReference type="Google" id="ProtNLM"/>
    </source>
</evidence>
<keyword evidence="3" id="KW-0274">FAD</keyword>
<name>A0A8S2ZIF2_9BILA</name>
<protein>
    <recommendedName>
        <fullName evidence="7">Flavin-containing monooxygenase</fullName>
    </recommendedName>
</protein>
<sequence length="161" mass="19024">MVPKRIAIIGAGPSGLAQLHAFENVRQTTHTDNFPEIVCYEKQENWGGLWNLTYRTGVDKYGDPLHNSMYRSLWSNAPKEAHEYPDYSFEQHLNGQIIPSYVPRSVFYDYIIARNTIKNIRKYIQFEMNICWITYSDKIEKFKVAIKDRKNDQLIMETFDY</sequence>
<keyword evidence="4" id="KW-0560">Oxidoreductase</keyword>
<dbReference type="GO" id="GO:0050660">
    <property type="term" value="F:flavin adenine dinucleotide binding"/>
    <property type="evidence" value="ECO:0007669"/>
    <property type="project" value="InterPro"/>
</dbReference>
<dbReference type="PANTHER" id="PTHR23023">
    <property type="entry name" value="DIMETHYLANILINE MONOOXYGENASE"/>
    <property type="match status" value="1"/>
</dbReference>
<keyword evidence="2" id="KW-0285">Flavoprotein</keyword>
<proteinExistence type="inferred from homology"/>
<comment type="caution">
    <text evidence="5">The sequence shown here is derived from an EMBL/GenBank/DDBJ whole genome shotgun (WGS) entry which is preliminary data.</text>
</comment>
<dbReference type="Proteomes" id="UP000681722">
    <property type="component" value="Unassembled WGS sequence"/>
</dbReference>
<evidence type="ECO:0000256" key="2">
    <source>
        <dbReference type="ARBA" id="ARBA00022630"/>
    </source>
</evidence>
<dbReference type="GO" id="GO:0050661">
    <property type="term" value="F:NADP binding"/>
    <property type="evidence" value="ECO:0007669"/>
    <property type="project" value="InterPro"/>
</dbReference>
<evidence type="ECO:0000256" key="3">
    <source>
        <dbReference type="ARBA" id="ARBA00022827"/>
    </source>
</evidence>
<evidence type="ECO:0000256" key="1">
    <source>
        <dbReference type="ARBA" id="ARBA00009183"/>
    </source>
</evidence>
<accession>A0A8S2ZIF2</accession>
<dbReference type="AlphaFoldDB" id="A0A8S2ZIF2"/>
<dbReference type="EMBL" id="CAJOBC010140489">
    <property type="protein sequence ID" value="CAF4643890.1"/>
    <property type="molecule type" value="Genomic_DNA"/>
</dbReference>
<feature type="non-terminal residue" evidence="5">
    <location>
        <position position="161"/>
    </location>
</feature>
<organism evidence="5 6">
    <name type="scientific">Didymodactylos carnosus</name>
    <dbReference type="NCBI Taxonomy" id="1234261"/>
    <lineage>
        <taxon>Eukaryota</taxon>
        <taxon>Metazoa</taxon>
        <taxon>Spiralia</taxon>
        <taxon>Gnathifera</taxon>
        <taxon>Rotifera</taxon>
        <taxon>Eurotatoria</taxon>
        <taxon>Bdelloidea</taxon>
        <taxon>Philodinida</taxon>
        <taxon>Philodinidae</taxon>
        <taxon>Didymodactylos</taxon>
    </lineage>
</organism>
<gene>
    <name evidence="5" type="ORF">SRO942_LOCUS50211</name>
</gene>
<comment type="similarity">
    <text evidence="1">Belongs to the FMO family.</text>
</comment>
<reference evidence="5" key="1">
    <citation type="submission" date="2021-02" db="EMBL/GenBank/DDBJ databases">
        <authorList>
            <person name="Nowell W R."/>
        </authorList>
    </citation>
    <scope>NUCLEOTIDE SEQUENCE</scope>
</reference>
<evidence type="ECO:0000313" key="5">
    <source>
        <dbReference type="EMBL" id="CAF4643890.1"/>
    </source>
</evidence>